<comment type="caution">
    <text evidence="1">The sequence shown here is derived from an EMBL/GenBank/DDBJ whole genome shotgun (WGS) entry which is preliminary data.</text>
</comment>
<evidence type="ECO:0000313" key="1">
    <source>
        <dbReference type="EMBL" id="OWK13306.1"/>
    </source>
</evidence>
<name>A0A212D544_CEREH</name>
<proteinExistence type="predicted"/>
<evidence type="ECO:0000313" key="2">
    <source>
        <dbReference type="Proteomes" id="UP000242450"/>
    </source>
</evidence>
<dbReference type="Proteomes" id="UP000242450">
    <property type="component" value="Chromosome 7"/>
</dbReference>
<gene>
    <name evidence="1" type="ORF">Celaphus_00014308</name>
</gene>
<protein>
    <submittedName>
        <fullName evidence="1">Uncharacterized protein</fullName>
    </submittedName>
</protein>
<sequence length="105" mass="11504">MGLGGGGDEILKAGLGRMVQRLRNLAGLLEAGTDRRPCAHLRQKWAKKNLHSSILLVELENSKNLVTAGSRLHVQASLFSKHFIPLAGRKVLLSVTEQGKRNEKI</sequence>
<dbReference type="EMBL" id="MKHE01000007">
    <property type="protein sequence ID" value="OWK13306.1"/>
    <property type="molecule type" value="Genomic_DNA"/>
</dbReference>
<dbReference type="AlphaFoldDB" id="A0A212D544"/>
<accession>A0A212D544</accession>
<reference evidence="1 2" key="1">
    <citation type="journal article" date="2018" name="Mol. Genet. Genomics">
        <title>The red deer Cervus elaphus genome CerEla1.0: sequencing, annotating, genes, and chromosomes.</title>
        <authorList>
            <person name="Bana N.A."/>
            <person name="Nyiri A."/>
            <person name="Nagy J."/>
            <person name="Frank K."/>
            <person name="Nagy T."/>
            <person name="Steger V."/>
            <person name="Schiller M."/>
            <person name="Lakatos P."/>
            <person name="Sugar L."/>
            <person name="Horn P."/>
            <person name="Barta E."/>
            <person name="Orosz L."/>
        </authorList>
    </citation>
    <scope>NUCLEOTIDE SEQUENCE [LARGE SCALE GENOMIC DNA]</scope>
    <source>
        <strain evidence="1">Hungarian</strain>
    </source>
</reference>
<organism evidence="1 2">
    <name type="scientific">Cervus elaphus hippelaphus</name>
    <name type="common">European red deer</name>
    <dbReference type="NCBI Taxonomy" id="46360"/>
    <lineage>
        <taxon>Eukaryota</taxon>
        <taxon>Metazoa</taxon>
        <taxon>Chordata</taxon>
        <taxon>Craniata</taxon>
        <taxon>Vertebrata</taxon>
        <taxon>Euteleostomi</taxon>
        <taxon>Mammalia</taxon>
        <taxon>Eutheria</taxon>
        <taxon>Laurasiatheria</taxon>
        <taxon>Artiodactyla</taxon>
        <taxon>Ruminantia</taxon>
        <taxon>Pecora</taxon>
        <taxon>Cervidae</taxon>
        <taxon>Cervinae</taxon>
        <taxon>Cervus</taxon>
    </lineage>
</organism>
<keyword evidence="2" id="KW-1185">Reference proteome</keyword>